<feature type="compositionally biased region" description="Polar residues" evidence="1">
    <location>
        <begin position="410"/>
        <end position="423"/>
    </location>
</feature>
<accession>A0ABU8MSJ4</accession>
<dbReference type="EMBL" id="JBBEGN010000010">
    <property type="protein sequence ID" value="MEJ2869924.1"/>
    <property type="molecule type" value="Genomic_DNA"/>
</dbReference>
<gene>
    <name evidence="3" type="ORF">WCD74_19300</name>
</gene>
<feature type="compositionally biased region" description="Basic and acidic residues" evidence="1">
    <location>
        <begin position="424"/>
        <end position="436"/>
    </location>
</feature>
<organism evidence="3 4">
    <name type="scientific">Actinomycetospora aurantiaca</name>
    <dbReference type="NCBI Taxonomy" id="3129233"/>
    <lineage>
        <taxon>Bacteria</taxon>
        <taxon>Bacillati</taxon>
        <taxon>Actinomycetota</taxon>
        <taxon>Actinomycetes</taxon>
        <taxon>Pseudonocardiales</taxon>
        <taxon>Pseudonocardiaceae</taxon>
        <taxon>Actinomycetospora</taxon>
    </lineage>
</organism>
<dbReference type="InterPro" id="IPR003870">
    <property type="entry name" value="DUF222"/>
</dbReference>
<feature type="domain" description="DUF222" evidence="2">
    <location>
        <begin position="60"/>
        <end position="217"/>
    </location>
</feature>
<evidence type="ECO:0000313" key="3">
    <source>
        <dbReference type="EMBL" id="MEJ2869924.1"/>
    </source>
</evidence>
<feature type="compositionally biased region" description="Gly residues" evidence="1">
    <location>
        <begin position="294"/>
        <end position="310"/>
    </location>
</feature>
<feature type="non-terminal residue" evidence="3">
    <location>
        <position position="529"/>
    </location>
</feature>
<comment type="caution">
    <text evidence="3">The sequence shown here is derived from an EMBL/GenBank/DDBJ whole genome shotgun (WGS) entry which is preliminary data.</text>
</comment>
<proteinExistence type="predicted"/>
<feature type="region of interest" description="Disordered" evidence="1">
    <location>
        <begin position="262"/>
        <end position="480"/>
    </location>
</feature>
<feature type="compositionally biased region" description="Acidic residues" evidence="1">
    <location>
        <begin position="269"/>
        <end position="293"/>
    </location>
</feature>
<dbReference type="Proteomes" id="UP001385809">
    <property type="component" value="Unassembled WGS sequence"/>
</dbReference>
<feature type="compositionally biased region" description="Basic and acidic residues" evidence="1">
    <location>
        <begin position="336"/>
        <end position="353"/>
    </location>
</feature>
<feature type="compositionally biased region" description="Pro residues" evidence="1">
    <location>
        <begin position="452"/>
        <end position="476"/>
    </location>
</feature>
<dbReference type="RefSeq" id="WP_337696501.1">
    <property type="nucleotide sequence ID" value="NZ_JBBEGN010000010.1"/>
</dbReference>
<protein>
    <submittedName>
        <fullName evidence="3">DUF222 domain-containing protein</fullName>
    </submittedName>
</protein>
<sequence>MTVTEQGVGVGSFDDPLPPVPLGNPADCVGQDVERGLLAWQARLNHTAWRRLRWLWHTARARADLLVRGEPDARAVAVAVGWSVSMAAARLELAEGALERLPRLGEAMRVGDLEEPKAGKFVVGLRDVTDAQARTVVDRLVDQAPRLGVWELEQAIAAAVKDVDPLGAENRRNAAVARARVTARTAPSGAVEIHGWDLDPVLAVPAYERVEALAEEVARRLTAAGQDVAVGRVTAQVFMRLLHGCPAGADDLAIVEYVTAELTTPPPYDPDDGTGPDDDPDDDTGPDDPDGPDDGGPGDGGSDGPDADGGPGDEPDSDDGPGSGDGPGLDGPGPRGADEPDDRREDSRDRGPDLDDLDLGRGPGQRSGVAASQGGSDGSIGAGGSTDGGPGGADRPAGHRPDLDIPGHTPHTNAGSTRTTQSSRRAEDQLDLDHGAAPDQPDQPDRPEDPDPPPPRGWHPGDPPPDPPPPQTPDPPTGGRWTLRGLSFAPRTLRLPLATVLGLSWAHGRLPLGALTGLDAHHLAWARTC</sequence>
<feature type="compositionally biased region" description="Basic and acidic residues" evidence="1">
    <location>
        <begin position="396"/>
        <end position="405"/>
    </location>
</feature>
<evidence type="ECO:0000256" key="1">
    <source>
        <dbReference type="SAM" id="MobiDB-lite"/>
    </source>
</evidence>
<name>A0ABU8MSJ4_9PSEU</name>
<feature type="compositionally biased region" description="Gly residues" evidence="1">
    <location>
        <begin position="375"/>
        <end position="392"/>
    </location>
</feature>
<dbReference type="Pfam" id="PF02720">
    <property type="entry name" value="DUF222"/>
    <property type="match status" value="1"/>
</dbReference>
<keyword evidence="4" id="KW-1185">Reference proteome</keyword>
<evidence type="ECO:0000259" key="2">
    <source>
        <dbReference type="Pfam" id="PF02720"/>
    </source>
</evidence>
<evidence type="ECO:0000313" key="4">
    <source>
        <dbReference type="Proteomes" id="UP001385809"/>
    </source>
</evidence>
<reference evidence="3 4" key="1">
    <citation type="submission" date="2024-03" db="EMBL/GenBank/DDBJ databases">
        <title>Actinomycetospora sp. OC33-EN08, a novel actinomycete isolated from wild orchid (Aerides multiflora).</title>
        <authorList>
            <person name="Suriyachadkun C."/>
        </authorList>
    </citation>
    <scope>NUCLEOTIDE SEQUENCE [LARGE SCALE GENOMIC DNA]</scope>
    <source>
        <strain evidence="3 4">OC33-EN08</strain>
    </source>
</reference>
<feature type="compositionally biased region" description="Gly residues" evidence="1">
    <location>
        <begin position="321"/>
        <end position="334"/>
    </location>
</feature>